<accession>A0A1A7WH89</accession>
<proteinExistence type="predicted"/>
<dbReference type="GO" id="GO:0030246">
    <property type="term" value="F:carbohydrate binding"/>
    <property type="evidence" value="ECO:0007669"/>
    <property type="project" value="UniProtKB-KW"/>
</dbReference>
<dbReference type="PROSITE" id="PS50228">
    <property type="entry name" value="SUEL_LECTIN"/>
    <property type="match status" value="1"/>
</dbReference>
<evidence type="ECO:0000256" key="1">
    <source>
        <dbReference type="ARBA" id="ARBA00022734"/>
    </source>
</evidence>
<evidence type="ECO:0000256" key="2">
    <source>
        <dbReference type="ARBA" id="ARBA00022737"/>
    </source>
</evidence>
<dbReference type="EMBL" id="HADW01003748">
    <property type="protein sequence ID" value="SBP05148.1"/>
    <property type="molecule type" value="Transcribed_RNA"/>
</dbReference>
<dbReference type="InterPro" id="IPR000922">
    <property type="entry name" value="Lectin_gal-bd_dom"/>
</dbReference>
<feature type="non-terminal residue" evidence="4">
    <location>
        <position position="1"/>
    </location>
</feature>
<dbReference type="AlphaFoldDB" id="A0A1A7WH89"/>
<gene>
    <name evidence="4" type="primary">Nfu_g_1_010204</name>
</gene>
<organism evidence="4">
    <name type="scientific">Iconisemion striatum</name>
    <dbReference type="NCBI Taxonomy" id="60296"/>
    <lineage>
        <taxon>Eukaryota</taxon>
        <taxon>Metazoa</taxon>
        <taxon>Chordata</taxon>
        <taxon>Craniata</taxon>
        <taxon>Vertebrata</taxon>
        <taxon>Euteleostomi</taxon>
        <taxon>Actinopterygii</taxon>
        <taxon>Neopterygii</taxon>
        <taxon>Teleostei</taxon>
        <taxon>Neoteleostei</taxon>
        <taxon>Acanthomorphata</taxon>
        <taxon>Ovalentaria</taxon>
        <taxon>Atherinomorphae</taxon>
        <taxon>Cyprinodontiformes</taxon>
        <taxon>Nothobranchiidae</taxon>
        <taxon>Iconisemion</taxon>
    </lineage>
</organism>
<dbReference type="Gene3D" id="2.60.120.740">
    <property type="match status" value="2"/>
</dbReference>
<keyword evidence="1" id="KW-0430">Lectin</keyword>
<dbReference type="InterPro" id="IPR043159">
    <property type="entry name" value="Lectin_gal-bd_sf"/>
</dbReference>
<dbReference type="PANTHER" id="PTHR46780">
    <property type="entry name" value="PROTEIN EVA-1"/>
    <property type="match status" value="1"/>
</dbReference>
<name>A0A1A7WH89_9TELE</name>
<evidence type="ECO:0000259" key="3">
    <source>
        <dbReference type="PROSITE" id="PS50228"/>
    </source>
</evidence>
<reference evidence="4" key="2">
    <citation type="submission" date="2016-06" db="EMBL/GenBank/DDBJ databases">
        <title>The genome of a short-lived fish provides insights into sex chromosome evolution and the genetic control of aging.</title>
        <authorList>
            <person name="Reichwald K."/>
            <person name="Felder M."/>
            <person name="Petzold A."/>
            <person name="Koch P."/>
            <person name="Groth M."/>
            <person name="Platzer M."/>
        </authorList>
    </citation>
    <scope>NUCLEOTIDE SEQUENCE</scope>
    <source>
        <tissue evidence="4">Brain</tissue>
    </source>
</reference>
<keyword evidence="2" id="KW-0677">Repeat</keyword>
<dbReference type="Pfam" id="PF02140">
    <property type="entry name" value="SUEL_Lectin"/>
    <property type="match status" value="1"/>
</dbReference>
<feature type="domain" description="SUEL-type lectin" evidence="3">
    <location>
        <begin position="44"/>
        <end position="133"/>
    </location>
</feature>
<protein>
    <recommendedName>
        <fullName evidence="3">SUEL-type lectin domain-containing protein</fullName>
    </recommendedName>
</protein>
<evidence type="ECO:0000313" key="4">
    <source>
        <dbReference type="EMBL" id="SBP05148.1"/>
    </source>
</evidence>
<reference evidence="4" key="1">
    <citation type="submission" date="2016-05" db="EMBL/GenBank/DDBJ databases">
        <authorList>
            <person name="Lavstsen T."/>
            <person name="Jespersen J.S."/>
        </authorList>
    </citation>
    <scope>NUCLEOTIDE SEQUENCE</scope>
    <source>
        <tissue evidence="4">Brain</tissue>
    </source>
</reference>
<dbReference type="CDD" id="cd22835">
    <property type="entry name" value="Gal_Rha_Lectin_SML_rpt2"/>
    <property type="match status" value="1"/>
</dbReference>
<sequence length="177" mass="19785">VKRRCNGKKVCELSTDAFTSDPCRGTAKYLQTTYTCLSAFHSVTCEHSLARLKCDEGQIITVYGADYGRRDQTTCIYGRPISQILNTACFNPTNQVADSCEGKNSCTIKAFNSVFGDPCEGTYKYLEIPRSTKPTLCKHHFTIKDALNKMLKSTMPCLIFVFSYLIKIKPCSTRKAS</sequence>